<accession>A0AAV3Q1K7</accession>
<comment type="caution">
    <text evidence="2">The sequence shown here is derived from an EMBL/GenBank/DDBJ whole genome shotgun (WGS) entry which is preliminary data.</text>
</comment>
<reference evidence="2 3" key="1">
    <citation type="submission" date="2024-01" db="EMBL/GenBank/DDBJ databases">
        <title>The complete chloroplast genome sequence of Lithospermum erythrorhizon: insights into the phylogenetic relationship among Boraginaceae species and the maternal lineages of purple gromwells.</title>
        <authorList>
            <person name="Okada T."/>
            <person name="Watanabe K."/>
        </authorList>
    </citation>
    <scope>NUCLEOTIDE SEQUENCE [LARGE SCALE GENOMIC DNA]</scope>
</reference>
<feature type="region of interest" description="Disordered" evidence="1">
    <location>
        <begin position="21"/>
        <end position="43"/>
    </location>
</feature>
<protein>
    <submittedName>
        <fullName evidence="2">Uncharacterized protein</fullName>
    </submittedName>
</protein>
<evidence type="ECO:0000313" key="3">
    <source>
        <dbReference type="Proteomes" id="UP001454036"/>
    </source>
</evidence>
<proteinExistence type="predicted"/>
<evidence type="ECO:0000256" key="1">
    <source>
        <dbReference type="SAM" id="MobiDB-lite"/>
    </source>
</evidence>
<name>A0AAV3Q1K7_LITER</name>
<keyword evidence="3" id="KW-1185">Reference proteome</keyword>
<organism evidence="2 3">
    <name type="scientific">Lithospermum erythrorhizon</name>
    <name type="common">Purple gromwell</name>
    <name type="synonym">Lithospermum officinale var. erythrorhizon</name>
    <dbReference type="NCBI Taxonomy" id="34254"/>
    <lineage>
        <taxon>Eukaryota</taxon>
        <taxon>Viridiplantae</taxon>
        <taxon>Streptophyta</taxon>
        <taxon>Embryophyta</taxon>
        <taxon>Tracheophyta</taxon>
        <taxon>Spermatophyta</taxon>
        <taxon>Magnoliopsida</taxon>
        <taxon>eudicotyledons</taxon>
        <taxon>Gunneridae</taxon>
        <taxon>Pentapetalae</taxon>
        <taxon>asterids</taxon>
        <taxon>lamiids</taxon>
        <taxon>Boraginales</taxon>
        <taxon>Boraginaceae</taxon>
        <taxon>Boraginoideae</taxon>
        <taxon>Lithospermeae</taxon>
        <taxon>Lithospermum</taxon>
    </lineage>
</organism>
<evidence type="ECO:0000313" key="2">
    <source>
        <dbReference type="EMBL" id="GAA0157969.1"/>
    </source>
</evidence>
<dbReference type="AlphaFoldDB" id="A0AAV3Q1K7"/>
<dbReference type="Proteomes" id="UP001454036">
    <property type="component" value="Unassembled WGS sequence"/>
</dbReference>
<gene>
    <name evidence="2" type="ORF">LIER_15113</name>
</gene>
<dbReference type="EMBL" id="BAABME010003225">
    <property type="protein sequence ID" value="GAA0157969.1"/>
    <property type="molecule type" value="Genomic_DNA"/>
</dbReference>
<sequence>MVKPQSEEVLNEGGGSYLSIEKAMKKKKKRKNPPLDNDASNMVASNADPSLLVRVPHDNRVNVDVVLDKNLQLEVENWGLTNSSLADKRPCGSLAGKGAIEVAPQTSYVVALSSELDIFSHGNGCDTTKGVSKCSTVAPVSRSQVGNGSIGAGLVAPQSAEDVQIAPQIGEGIAVISEKMVADHEDGGDNVQTVPVLRPCVESGSTSAGSPVAPLAGAGLVFKAGGSGLGYQTCWISDVTRQEGFSAWFRCPT</sequence>